<evidence type="ECO:0000313" key="7">
    <source>
        <dbReference type="EMBL" id="KAJ8981363.1"/>
    </source>
</evidence>
<dbReference type="Pfam" id="PF05485">
    <property type="entry name" value="THAP"/>
    <property type="match status" value="1"/>
</dbReference>
<keyword evidence="4 5" id="KW-0238">DNA-binding</keyword>
<dbReference type="InterPro" id="IPR038441">
    <property type="entry name" value="THAP_Znf_sf"/>
</dbReference>
<organism evidence="7 8">
    <name type="scientific">Molorchus minor</name>
    <dbReference type="NCBI Taxonomy" id="1323400"/>
    <lineage>
        <taxon>Eukaryota</taxon>
        <taxon>Metazoa</taxon>
        <taxon>Ecdysozoa</taxon>
        <taxon>Arthropoda</taxon>
        <taxon>Hexapoda</taxon>
        <taxon>Insecta</taxon>
        <taxon>Pterygota</taxon>
        <taxon>Neoptera</taxon>
        <taxon>Endopterygota</taxon>
        <taxon>Coleoptera</taxon>
        <taxon>Polyphaga</taxon>
        <taxon>Cucujiformia</taxon>
        <taxon>Chrysomeloidea</taxon>
        <taxon>Cerambycidae</taxon>
        <taxon>Lamiinae</taxon>
        <taxon>Monochamini</taxon>
        <taxon>Molorchus</taxon>
    </lineage>
</organism>
<dbReference type="EMBL" id="JAPWTJ010000186">
    <property type="protein sequence ID" value="KAJ8981363.1"/>
    <property type="molecule type" value="Genomic_DNA"/>
</dbReference>
<gene>
    <name evidence="7" type="ORF">NQ317_000230</name>
</gene>
<dbReference type="SMART" id="SM00980">
    <property type="entry name" value="THAP"/>
    <property type="match status" value="1"/>
</dbReference>
<evidence type="ECO:0000256" key="5">
    <source>
        <dbReference type="PROSITE-ProRule" id="PRU00309"/>
    </source>
</evidence>
<keyword evidence="2 5" id="KW-0863">Zinc-finger</keyword>
<evidence type="ECO:0000313" key="8">
    <source>
        <dbReference type="Proteomes" id="UP001162164"/>
    </source>
</evidence>
<feature type="domain" description="THAP-type" evidence="6">
    <location>
        <begin position="1"/>
        <end position="92"/>
    </location>
</feature>
<keyword evidence="1" id="KW-0479">Metal-binding</keyword>
<evidence type="ECO:0000256" key="4">
    <source>
        <dbReference type="ARBA" id="ARBA00023125"/>
    </source>
</evidence>
<accession>A0ABQ9JSW4</accession>
<keyword evidence="8" id="KW-1185">Reference proteome</keyword>
<protein>
    <recommendedName>
        <fullName evidence="6">THAP-type domain-containing protein</fullName>
    </recommendedName>
</protein>
<evidence type="ECO:0000256" key="1">
    <source>
        <dbReference type="ARBA" id="ARBA00022723"/>
    </source>
</evidence>
<comment type="caution">
    <text evidence="7">The sequence shown here is derived from an EMBL/GenBank/DDBJ whole genome shotgun (WGS) entry which is preliminary data.</text>
</comment>
<evidence type="ECO:0000256" key="3">
    <source>
        <dbReference type="ARBA" id="ARBA00022833"/>
    </source>
</evidence>
<dbReference type="InterPro" id="IPR006612">
    <property type="entry name" value="THAP_Znf"/>
</dbReference>
<dbReference type="SUPFAM" id="SSF57716">
    <property type="entry name" value="Glucocorticoid receptor-like (DNA-binding domain)"/>
    <property type="match status" value="1"/>
</dbReference>
<dbReference type="Gene3D" id="6.20.210.20">
    <property type="entry name" value="THAP domain"/>
    <property type="match status" value="1"/>
</dbReference>
<evidence type="ECO:0000259" key="6">
    <source>
        <dbReference type="PROSITE" id="PS50950"/>
    </source>
</evidence>
<keyword evidence="3" id="KW-0862">Zinc</keyword>
<dbReference type="PROSITE" id="PS50950">
    <property type="entry name" value="ZF_THAP"/>
    <property type="match status" value="1"/>
</dbReference>
<reference evidence="7" key="1">
    <citation type="journal article" date="2023" name="Insect Mol. Biol.">
        <title>Genome sequencing provides insights into the evolution of gene families encoding plant cell wall-degrading enzymes in longhorned beetles.</title>
        <authorList>
            <person name="Shin N.R."/>
            <person name="Okamura Y."/>
            <person name="Kirsch R."/>
            <person name="Pauchet Y."/>
        </authorList>
    </citation>
    <scope>NUCLEOTIDE SEQUENCE</scope>
    <source>
        <strain evidence="7">MMC_N1</strain>
    </source>
</reference>
<dbReference type="Proteomes" id="UP001162164">
    <property type="component" value="Unassembled WGS sequence"/>
</dbReference>
<evidence type="ECO:0000256" key="2">
    <source>
        <dbReference type="ARBA" id="ARBA00022771"/>
    </source>
</evidence>
<sequence>MPGSRCAVILCNNNYEDIKKNGLNISFHAFPRNEETRNKWIKACRRGDKWNPKTSVICSMHFDNDDFDKDLKALLNIKTRRRLKPFAVPTKLL</sequence>
<dbReference type="SMART" id="SM00692">
    <property type="entry name" value="DM3"/>
    <property type="match status" value="1"/>
</dbReference>
<dbReference type="InterPro" id="IPR052224">
    <property type="entry name" value="THAP_domain_protein"/>
</dbReference>
<name>A0ABQ9JSW4_9CUCU</name>
<dbReference type="PANTHER" id="PTHR46927:SF3">
    <property type="entry name" value="THAP-TYPE DOMAIN-CONTAINING PROTEIN"/>
    <property type="match status" value="1"/>
</dbReference>
<proteinExistence type="predicted"/>
<dbReference type="PANTHER" id="PTHR46927">
    <property type="entry name" value="AGAP005574-PA"/>
    <property type="match status" value="1"/>
</dbReference>